<sequence length="291" mass="32530">MCVATRFPEAIPLRNITAKTVTKALTKFFTTFGLPKTVQTDQGSNFMSRVFRTSLKALGVAHVVASAYHPESQGALERWHQTLKSALRKYCTETGKEWDDGVPLVLFAVREARQDSLGFSPAELVFGHDVRGPLKMLKEEFLDRGLSAKTNVLELVSRTRERLRDACNTAKEALSLSQKKMKKRFDTKAVVRRFLPGDKVLVLFPIHGTTLSARFSGPYVIKGSAPAHLRAVAVMAQAEHIEGRATERRGKGGDLRERQARLQHQETSVLCSSDYCVMLRCKTERLEVGKL</sequence>
<keyword evidence="3" id="KW-1185">Reference proteome</keyword>
<dbReference type="Gene3D" id="3.30.420.10">
    <property type="entry name" value="Ribonuclease H-like superfamily/Ribonuclease H"/>
    <property type="match status" value="1"/>
</dbReference>
<evidence type="ECO:0000313" key="3">
    <source>
        <dbReference type="Proteomes" id="UP000007635"/>
    </source>
</evidence>
<accession>A0AAQ4NPP7</accession>
<dbReference type="Pfam" id="PF00665">
    <property type="entry name" value="rve"/>
    <property type="match status" value="1"/>
</dbReference>
<reference evidence="2 3" key="1">
    <citation type="journal article" date="2021" name="G3 (Bethesda)">
        <title>Improved contiguity of the threespine stickleback genome using long-read sequencing.</title>
        <authorList>
            <person name="Nath S."/>
            <person name="Shaw D.E."/>
            <person name="White M.A."/>
        </authorList>
    </citation>
    <scope>NUCLEOTIDE SEQUENCE [LARGE SCALE GENOMIC DNA]</scope>
    <source>
        <strain evidence="2 3">Lake Benthic</strain>
    </source>
</reference>
<dbReference type="PANTHER" id="PTHR37984">
    <property type="entry name" value="PROTEIN CBG26694"/>
    <property type="match status" value="1"/>
</dbReference>
<dbReference type="PANTHER" id="PTHR37984:SF15">
    <property type="entry name" value="INTEGRASE CATALYTIC DOMAIN-CONTAINING PROTEIN"/>
    <property type="match status" value="1"/>
</dbReference>
<dbReference type="InterPro" id="IPR050951">
    <property type="entry name" value="Retrovirus_Pol_polyprotein"/>
</dbReference>
<reference evidence="2" key="3">
    <citation type="submission" date="2025-09" db="UniProtKB">
        <authorList>
            <consortium name="Ensembl"/>
        </authorList>
    </citation>
    <scope>IDENTIFICATION</scope>
</reference>
<dbReference type="InterPro" id="IPR001584">
    <property type="entry name" value="Integrase_cat-core"/>
</dbReference>
<proteinExistence type="predicted"/>
<evidence type="ECO:0000259" key="1">
    <source>
        <dbReference type="PROSITE" id="PS50994"/>
    </source>
</evidence>
<dbReference type="AlphaFoldDB" id="A0AAQ4NPP7"/>
<name>A0AAQ4NPP7_GASAC</name>
<dbReference type="InterPro" id="IPR036397">
    <property type="entry name" value="RNaseH_sf"/>
</dbReference>
<protein>
    <recommendedName>
        <fullName evidence="1">Integrase catalytic domain-containing protein</fullName>
    </recommendedName>
</protein>
<dbReference type="GO" id="GO:0003676">
    <property type="term" value="F:nucleic acid binding"/>
    <property type="evidence" value="ECO:0007669"/>
    <property type="project" value="InterPro"/>
</dbReference>
<feature type="domain" description="Integrase catalytic" evidence="1">
    <location>
        <begin position="1"/>
        <end position="129"/>
    </location>
</feature>
<dbReference type="PROSITE" id="PS50994">
    <property type="entry name" value="INTEGRASE"/>
    <property type="match status" value="1"/>
</dbReference>
<dbReference type="FunFam" id="3.30.420.10:FF:000032">
    <property type="entry name" value="Retrovirus-related Pol polyprotein from transposon 297-like Protein"/>
    <property type="match status" value="1"/>
</dbReference>
<dbReference type="GO" id="GO:0015074">
    <property type="term" value="P:DNA integration"/>
    <property type="evidence" value="ECO:0007669"/>
    <property type="project" value="InterPro"/>
</dbReference>
<dbReference type="GeneTree" id="ENSGT01050000244855"/>
<reference evidence="2" key="2">
    <citation type="submission" date="2025-08" db="UniProtKB">
        <authorList>
            <consortium name="Ensembl"/>
        </authorList>
    </citation>
    <scope>IDENTIFICATION</scope>
</reference>
<dbReference type="Ensembl" id="ENSGACT00000078736.1">
    <property type="protein sequence ID" value="ENSGACP00000028639.1"/>
    <property type="gene ID" value="ENSGACG00000028375.1"/>
</dbReference>
<dbReference type="Proteomes" id="UP000007635">
    <property type="component" value="Chromosome XIX"/>
</dbReference>
<organism evidence="2 3">
    <name type="scientific">Gasterosteus aculeatus aculeatus</name>
    <name type="common">three-spined stickleback</name>
    <dbReference type="NCBI Taxonomy" id="481459"/>
    <lineage>
        <taxon>Eukaryota</taxon>
        <taxon>Metazoa</taxon>
        <taxon>Chordata</taxon>
        <taxon>Craniata</taxon>
        <taxon>Vertebrata</taxon>
        <taxon>Euteleostomi</taxon>
        <taxon>Actinopterygii</taxon>
        <taxon>Neopterygii</taxon>
        <taxon>Teleostei</taxon>
        <taxon>Neoteleostei</taxon>
        <taxon>Acanthomorphata</taxon>
        <taxon>Eupercaria</taxon>
        <taxon>Perciformes</taxon>
        <taxon>Cottioidei</taxon>
        <taxon>Gasterosteales</taxon>
        <taxon>Gasterosteidae</taxon>
        <taxon>Gasterosteus</taxon>
    </lineage>
</organism>
<evidence type="ECO:0000313" key="2">
    <source>
        <dbReference type="Ensembl" id="ENSGACP00000028639.1"/>
    </source>
</evidence>
<dbReference type="SUPFAM" id="SSF53098">
    <property type="entry name" value="Ribonuclease H-like"/>
    <property type="match status" value="1"/>
</dbReference>
<dbReference type="InterPro" id="IPR012337">
    <property type="entry name" value="RNaseH-like_sf"/>
</dbReference>